<name>A0ACC0BG85_CATRO</name>
<reference evidence="2" key="1">
    <citation type="journal article" date="2023" name="Nat. Plants">
        <title>Single-cell RNA sequencing provides a high-resolution roadmap for understanding the multicellular compartmentation of specialized metabolism.</title>
        <authorList>
            <person name="Sun S."/>
            <person name="Shen X."/>
            <person name="Li Y."/>
            <person name="Li Y."/>
            <person name="Wang S."/>
            <person name="Li R."/>
            <person name="Zhang H."/>
            <person name="Shen G."/>
            <person name="Guo B."/>
            <person name="Wei J."/>
            <person name="Xu J."/>
            <person name="St-Pierre B."/>
            <person name="Chen S."/>
            <person name="Sun C."/>
        </authorList>
    </citation>
    <scope>NUCLEOTIDE SEQUENCE [LARGE SCALE GENOMIC DNA]</scope>
</reference>
<dbReference type="EMBL" id="CM044703">
    <property type="protein sequence ID" value="KAI5671628.1"/>
    <property type="molecule type" value="Genomic_DNA"/>
</dbReference>
<proteinExistence type="predicted"/>
<organism evidence="1 2">
    <name type="scientific">Catharanthus roseus</name>
    <name type="common">Madagascar periwinkle</name>
    <name type="synonym">Vinca rosea</name>
    <dbReference type="NCBI Taxonomy" id="4058"/>
    <lineage>
        <taxon>Eukaryota</taxon>
        <taxon>Viridiplantae</taxon>
        <taxon>Streptophyta</taxon>
        <taxon>Embryophyta</taxon>
        <taxon>Tracheophyta</taxon>
        <taxon>Spermatophyta</taxon>
        <taxon>Magnoliopsida</taxon>
        <taxon>eudicotyledons</taxon>
        <taxon>Gunneridae</taxon>
        <taxon>Pentapetalae</taxon>
        <taxon>asterids</taxon>
        <taxon>lamiids</taxon>
        <taxon>Gentianales</taxon>
        <taxon>Apocynaceae</taxon>
        <taxon>Rauvolfioideae</taxon>
        <taxon>Vinceae</taxon>
        <taxon>Catharanthinae</taxon>
        <taxon>Catharanthus</taxon>
    </lineage>
</organism>
<protein>
    <submittedName>
        <fullName evidence="1">Uncharacterized protein</fullName>
    </submittedName>
</protein>
<dbReference type="Proteomes" id="UP001060085">
    <property type="component" value="Linkage Group LG03"/>
</dbReference>
<gene>
    <name evidence="1" type="ORF">M9H77_11992</name>
</gene>
<keyword evidence="2" id="KW-1185">Reference proteome</keyword>
<accession>A0ACC0BG85</accession>
<evidence type="ECO:0000313" key="1">
    <source>
        <dbReference type="EMBL" id="KAI5671628.1"/>
    </source>
</evidence>
<comment type="caution">
    <text evidence="1">The sequence shown here is derived from an EMBL/GenBank/DDBJ whole genome shotgun (WGS) entry which is preliminary data.</text>
</comment>
<evidence type="ECO:0000313" key="2">
    <source>
        <dbReference type="Proteomes" id="UP001060085"/>
    </source>
</evidence>
<sequence>MSILVPNSHILYREIHHRRDQHLLGGGSSFVLLKSYGFGFEPRNDGWKKIAKKHLRVEAFWPDLSRPTAVEMQPVEDCDQFDKILADAKELSQSIIIDWMAAWCRKCIYLKPKLEKLAAEYDTKLKFYCVDVNKVPQALVQRGNITKMPTIQLWKDGEMKAEVIGGHKAWLVIEEVRAMILKFG</sequence>